<protein>
    <recommendedName>
        <fullName evidence="3">YCII-related domain-containing protein</fullName>
    </recommendedName>
</protein>
<organism evidence="1 2">
    <name type="scientific">Dyella acidisoli</name>
    <dbReference type="NCBI Taxonomy" id="1867834"/>
    <lineage>
        <taxon>Bacteria</taxon>
        <taxon>Pseudomonadati</taxon>
        <taxon>Pseudomonadota</taxon>
        <taxon>Gammaproteobacteria</taxon>
        <taxon>Lysobacterales</taxon>
        <taxon>Rhodanobacteraceae</taxon>
        <taxon>Dyella</taxon>
    </lineage>
</organism>
<sequence length="100" mass="11386">MHYFFCKLHSPRATFPADITPEEMVLMKAHADYWREQMGKGHVVVFGPVMDPTEAYGILVMQLPDGAEPAPLIDDDPVMKAQRGFRFEFHPMRAVLPQQG</sequence>
<evidence type="ECO:0008006" key="3">
    <source>
        <dbReference type="Google" id="ProtNLM"/>
    </source>
</evidence>
<dbReference type="SUPFAM" id="SSF54909">
    <property type="entry name" value="Dimeric alpha+beta barrel"/>
    <property type="match status" value="1"/>
</dbReference>
<dbReference type="InterPro" id="IPR011008">
    <property type="entry name" value="Dimeric_a/b-barrel"/>
</dbReference>
<reference evidence="2" key="1">
    <citation type="journal article" date="2019" name="Int. J. Syst. Evol. Microbiol.">
        <title>The Global Catalogue of Microorganisms (GCM) 10K type strain sequencing project: providing services to taxonomists for standard genome sequencing and annotation.</title>
        <authorList>
            <consortium name="The Broad Institute Genomics Platform"/>
            <consortium name="The Broad Institute Genome Sequencing Center for Infectious Disease"/>
            <person name="Wu L."/>
            <person name="Ma J."/>
        </authorList>
    </citation>
    <scope>NUCLEOTIDE SEQUENCE [LARGE SCALE GENOMIC DNA]</scope>
    <source>
        <strain evidence="2">NBRC 111980</strain>
    </source>
</reference>
<comment type="caution">
    <text evidence="1">The sequence shown here is derived from an EMBL/GenBank/DDBJ whole genome shotgun (WGS) entry which is preliminary data.</text>
</comment>
<accession>A0ABQ5XRA2</accession>
<dbReference type="Proteomes" id="UP001156670">
    <property type="component" value="Unassembled WGS sequence"/>
</dbReference>
<proteinExistence type="predicted"/>
<gene>
    <name evidence="1" type="ORF">GCM10007901_18650</name>
</gene>
<evidence type="ECO:0000313" key="1">
    <source>
        <dbReference type="EMBL" id="GLQ92914.1"/>
    </source>
</evidence>
<dbReference type="RefSeq" id="WP_284320644.1">
    <property type="nucleotide sequence ID" value="NZ_BSOB01000016.1"/>
</dbReference>
<name>A0ABQ5XRA2_9GAMM</name>
<dbReference type="EMBL" id="BSOB01000016">
    <property type="protein sequence ID" value="GLQ92914.1"/>
    <property type="molecule type" value="Genomic_DNA"/>
</dbReference>
<keyword evidence="2" id="KW-1185">Reference proteome</keyword>
<evidence type="ECO:0000313" key="2">
    <source>
        <dbReference type="Proteomes" id="UP001156670"/>
    </source>
</evidence>